<keyword evidence="3" id="KW-1185">Reference proteome</keyword>
<comment type="caution">
    <text evidence="2">The sequence shown here is derived from an EMBL/GenBank/DDBJ whole genome shotgun (WGS) entry which is preliminary data.</text>
</comment>
<feature type="region of interest" description="Disordered" evidence="1">
    <location>
        <begin position="142"/>
        <end position="235"/>
    </location>
</feature>
<organism evidence="2 3">
    <name type="scientific">Hymenobacter frigidus</name>
    <dbReference type="NCBI Taxonomy" id="1524095"/>
    <lineage>
        <taxon>Bacteria</taxon>
        <taxon>Pseudomonadati</taxon>
        <taxon>Bacteroidota</taxon>
        <taxon>Cytophagia</taxon>
        <taxon>Cytophagales</taxon>
        <taxon>Hymenobacteraceae</taxon>
        <taxon>Hymenobacter</taxon>
    </lineage>
</organism>
<evidence type="ECO:0000256" key="1">
    <source>
        <dbReference type="SAM" id="MobiDB-lite"/>
    </source>
</evidence>
<evidence type="ECO:0000313" key="2">
    <source>
        <dbReference type="EMBL" id="GGH84479.1"/>
    </source>
</evidence>
<evidence type="ECO:0008006" key="4">
    <source>
        <dbReference type="Google" id="ProtNLM"/>
    </source>
</evidence>
<feature type="compositionally biased region" description="Low complexity" evidence="1">
    <location>
        <begin position="19"/>
        <end position="33"/>
    </location>
</feature>
<feature type="region of interest" description="Disordered" evidence="1">
    <location>
        <begin position="1"/>
        <end position="76"/>
    </location>
</feature>
<feature type="compositionally biased region" description="Polar residues" evidence="1">
    <location>
        <begin position="1"/>
        <end position="18"/>
    </location>
</feature>
<feature type="compositionally biased region" description="Polar residues" evidence="1">
    <location>
        <begin position="34"/>
        <end position="75"/>
    </location>
</feature>
<protein>
    <recommendedName>
        <fullName evidence="4">DUF937 domain-containing protein</fullName>
    </recommendedName>
</protein>
<name>A0ABQ2A2M7_9BACT</name>
<feature type="compositionally biased region" description="Basic and acidic residues" evidence="1">
    <location>
        <begin position="217"/>
        <end position="235"/>
    </location>
</feature>
<sequence length="235" mass="24295">MDNQQDQSGTPNSTNAGRTTQNPATTPNATGNPRKSTIPNAQASSPSANPTSQHQNTANTGTERQGEGQQANASEGTVLDAAVQSGKKWIENSGLLNNVNQLPQGLKDFGNRAVAKVSDLTTTQKVVGGTLLAVGLGWLATRKGKSSGSSDSAYNYGNPRGNNGNYGRRPAGYQAPDASTSHSATARSSDSGSPYGSGNRYGSTEKTDSGSGFGESAHADHGQQSSRHDDLRSIE</sequence>
<dbReference type="EMBL" id="BMGY01000012">
    <property type="protein sequence ID" value="GGH84479.1"/>
    <property type="molecule type" value="Genomic_DNA"/>
</dbReference>
<gene>
    <name evidence="2" type="ORF">GCM10011495_16490</name>
</gene>
<reference evidence="3" key="1">
    <citation type="journal article" date="2019" name="Int. J. Syst. Evol. Microbiol.">
        <title>The Global Catalogue of Microorganisms (GCM) 10K type strain sequencing project: providing services to taxonomists for standard genome sequencing and annotation.</title>
        <authorList>
            <consortium name="The Broad Institute Genomics Platform"/>
            <consortium name="The Broad Institute Genome Sequencing Center for Infectious Disease"/>
            <person name="Wu L."/>
            <person name="Ma J."/>
        </authorList>
    </citation>
    <scope>NUCLEOTIDE SEQUENCE [LARGE SCALE GENOMIC DNA]</scope>
    <source>
        <strain evidence="3">CGMCC 1.14966</strain>
    </source>
</reference>
<evidence type="ECO:0000313" key="3">
    <source>
        <dbReference type="Proteomes" id="UP000637774"/>
    </source>
</evidence>
<dbReference type="Proteomes" id="UP000637774">
    <property type="component" value="Unassembled WGS sequence"/>
</dbReference>
<accession>A0ABQ2A2M7</accession>
<feature type="compositionally biased region" description="Low complexity" evidence="1">
    <location>
        <begin position="153"/>
        <end position="193"/>
    </location>
</feature>
<proteinExistence type="predicted"/>
<dbReference type="RefSeq" id="WP_188561588.1">
    <property type="nucleotide sequence ID" value="NZ_BMGY01000012.1"/>
</dbReference>